<evidence type="ECO:0008006" key="4">
    <source>
        <dbReference type="Google" id="ProtNLM"/>
    </source>
</evidence>
<protein>
    <recommendedName>
        <fullName evidence="4">Malate dehydrogenase</fullName>
    </recommendedName>
</protein>
<feature type="chain" id="PRO_5042817633" description="Malate dehydrogenase" evidence="1">
    <location>
        <begin position="21"/>
        <end position="187"/>
    </location>
</feature>
<comment type="caution">
    <text evidence="2">The sequence shown here is derived from an EMBL/GenBank/DDBJ whole genome shotgun (WGS) entry which is preliminary data.</text>
</comment>
<accession>A0AAN6Y7G0</accession>
<dbReference type="AlphaFoldDB" id="A0AAN6Y7G0"/>
<keyword evidence="1" id="KW-0732">Signal</keyword>
<name>A0AAN6Y7G0_9PEZI</name>
<dbReference type="Proteomes" id="UP001301769">
    <property type="component" value="Unassembled WGS sequence"/>
</dbReference>
<evidence type="ECO:0000313" key="2">
    <source>
        <dbReference type="EMBL" id="KAK4213854.1"/>
    </source>
</evidence>
<evidence type="ECO:0000256" key="1">
    <source>
        <dbReference type="SAM" id="SignalP"/>
    </source>
</evidence>
<gene>
    <name evidence="2" type="ORF">QBC37DRAFT_164462</name>
</gene>
<organism evidence="2 3">
    <name type="scientific">Rhypophila decipiens</name>
    <dbReference type="NCBI Taxonomy" id="261697"/>
    <lineage>
        <taxon>Eukaryota</taxon>
        <taxon>Fungi</taxon>
        <taxon>Dikarya</taxon>
        <taxon>Ascomycota</taxon>
        <taxon>Pezizomycotina</taxon>
        <taxon>Sordariomycetes</taxon>
        <taxon>Sordariomycetidae</taxon>
        <taxon>Sordariales</taxon>
        <taxon>Naviculisporaceae</taxon>
        <taxon>Rhypophila</taxon>
    </lineage>
</organism>
<evidence type="ECO:0000313" key="3">
    <source>
        <dbReference type="Proteomes" id="UP001301769"/>
    </source>
</evidence>
<feature type="signal peptide" evidence="1">
    <location>
        <begin position="1"/>
        <end position="20"/>
    </location>
</feature>
<reference evidence="2" key="1">
    <citation type="journal article" date="2023" name="Mol. Phylogenet. Evol.">
        <title>Genome-scale phylogeny and comparative genomics of the fungal order Sordariales.</title>
        <authorList>
            <person name="Hensen N."/>
            <person name="Bonometti L."/>
            <person name="Westerberg I."/>
            <person name="Brannstrom I.O."/>
            <person name="Guillou S."/>
            <person name="Cros-Aarteil S."/>
            <person name="Calhoun S."/>
            <person name="Haridas S."/>
            <person name="Kuo A."/>
            <person name="Mondo S."/>
            <person name="Pangilinan J."/>
            <person name="Riley R."/>
            <person name="LaButti K."/>
            <person name="Andreopoulos B."/>
            <person name="Lipzen A."/>
            <person name="Chen C."/>
            <person name="Yan M."/>
            <person name="Daum C."/>
            <person name="Ng V."/>
            <person name="Clum A."/>
            <person name="Steindorff A."/>
            <person name="Ohm R.A."/>
            <person name="Martin F."/>
            <person name="Silar P."/>
            <person name="Natvig D.O."/>
            <person name="Lalanne C."/>
            <person name="Gautier V."/>
            <person name="Ament-Velasquez S.L."/>
            <person name="Kruys A."/>
            <person name="Hutchinson M.I."/>
            <person name="Powell A.J."/>
            <person name="Barry K."/>
            <person name="Miller A.N."/>
            <person name="Grigoriev I.V."/>
            <person name="Debuchy R."/>
            <person name="Gladieux P."/>
            <person name="Hiltunen Thoren M."/>
            <person name="Johannesson H."/>
        </authorList>
    </citation>
    <scope>NUCLEOTIDE SEQUENCE</scope>
    <source>
        <strain evidence="2">PSN293</strain>
    </source>
</reference>
<sequence>MFSQLVNLAPLALLGSAVMAAPSGPPAQLEARKAQVCYATETPARLCYSPPQGDPQDVLLDDVKFIASYLRSYGAQTRAGRLFNMAAVDAPECGEWLLYSQGTAAAFAKHIDNNVNSSVMFADIATTIDGGPNANSTAQAAALLGCGTDGGSLGVLVNATHPTYKGSTFPAGYVTSGIIIKIVASGA</sequence>
<keyword evidence="3" id="KW-1185">Reference proteome</keyword>
<reference evidence="2" key="2">
    <citation type="submission" date="2023-05" db="EMBL/GenBank/DDBJ databases">
        <authorList>
            <consortium name="Lawrence Berkeley National Laboratory"/>
            <person name="Steindorff A."/>
            <person name="Hensen N."/>
            <person name="Bonometti L."/>
            <person name="Westerberg I."/>
            <person name="Brannstrom I.O."/>
            <person name="Guillou S."/>
            <person name="Cros-Aarteil S."/>
            <person name="Calhoun S."/>
            <person name="Haridas S."/>
            <person name="Kuo A."/>
            <person name="Mondo S."/>
            <person name="Pangilinan J."/>
            <person name="Riley R."/>
            <person name="Labutti K."/>
            <person name="Andreopoulos B."/>
            <person name="Lipzen A."/>
            <person name="Chen C."/>
            <person name="Yanf M."/>
            <person name="Daum C."/>
            <person name="Ng V."/>
            <person name="Clum A."/>
            <person name="Ohm R."/>
            <person name="Martin F."/>
            <person name="Silar P."/>
            <person name="Natvig D."/>
            <person name="Lalanne C."/>
            <person name="Gautier V."/>
            <person name="Ament-Velasquez S.L."/>
            <person name="Kruys A."/>
            <person name="Hutchinson M.I."/>
            <person name="Powell A.J."/>
            <person name="Barry K."/>
            <person name="Miller A.N."/>
            <person name="Grigoriev I.V."/>
            <person name="Debuchy R."/>
            <person name="Gladieux P."/>
            <person name="Thoren M.H."/>
            <person name="Johannesson H."/>
        </authorList>
    </citation>
    <scope>NUCLEOTIDE SEQUENCE</scope>
    <source>
        <strain evidence="2">PSN293</strain>
    </source>
</reference>
<dbReference type="EMBL" id="MU858103">
    <property type="protein sequence ID" value="KAK4213854.1"/>
    <property type="molecule type" value="Genomic_DNA"/>
</dbReference>
<proteinExistence type="predicted"/>